<comment type="caution">
    <text evidence="3">The sequence shown here is derived from an EMBL/GenBank/DDBJ whole genome shotgun (WGS) entry which is preliminary data.</text>
</comment>
<gene>
    <name evidence="3" type="ORF">RGQ29_023300</name>
</gene>
<dbReference type="PANTHER" id="PTHR33513">
    <property type="entry name" value="OS06G0523300 PROTEIN"/>
    <property type="match status" value="1"/>
</dbReference>
<dbReference type="AlphaFoldDB" id="A0AAN7ITI3"/>
<dbReference type="PANTHER" id="PTHR33513:SF47">
    <property type="entry name" value="(WILD MALAYSIAN BANANA) HYPOTHETICAL PROTEIN"/>
    <property type="match status" value="1"/>
</dbReference>
<feature type="compositionally biased region" description="Polar residues" evidence="1">
    <location>
        <begin position="1"/>
        <end position="10"/>
    </location>
</feature>
<dbReference type="InterPro" id="IPR056139">
    <property type="entry name" value="DUF7722"/>
</dbReference>
<evidence type="ECO:0000313" key="3">
    <source>
        <dbReference type="EMBL" id="KAK4586062.1"/>
    </source>
</evidence>
<reference evidence="3 4" key="1">
    <citation type="journal article" date="2023" name="G3 (Bethesda)">
        <title>A haplotype-resolved chromosome-scale genome for Quercus rubra L. provides insights into the genetics of adaptive traits for red oak species.</title>
        <authorList>
            <person name="Kapoor B."/>
            <person name="Jenkins J."/>
            <person name="Schmutz J."/>
            <person name="Zhebentyayeva T."/>
            <person name="Kuelheim C."/>
            <person name="Coggeshall M."/>
            <person name="Heim C."/>
            <person name="Lasky J.R."/>
            <person name="Leites L."/>
            <person name="Islam-Faridi N."/>
            <person name="Romero-Severson J."/>
            <person name="DeLeo V.L."/>
            <person name="Lucas S.M."/>
            <person name="Lazic D."/>
            <person name="Gailing O."/>
            <person name="Carlson J."/>
            <person name="Staton M."/>
        </authorList>
    </citation>
    <scope>NUCLEOTIDE SEQUENCE [LARGE SCALE GENOMIC DNA]</scope>
    <source>
        <strain evidence="3">Pseudo-F2</strain>
    </source>
</reference>
<evidence type="ECO:0000259" key="2">
    <source>
        <dbReference type="Pfam" id="PF24847"/>
    </source>
</evidence>
<dbReference type="EMBL" id="JAXUIC010000006">
    <property type="protein sequence ID" value="KAK4586062.1"/>
    <property type="molecule type" value="Genomic_DNA"/>
</dbReference>
<proteinExistence type="predicted"/>
<accession>A0AAN7ITI3</accession>
<evidence type="ECO:0000256" key="1">
    <source>
        <dbReference type="SAM" id="MobiDB-lite"/>
    </source>
</evidence>
<keyword evidence="4" id="KW-1185">Reference proteome</keyword>
<organism evidence="3 4">
    <name type="scientific">Quercus rubra</name>
    <name type="common">Northern red oak</name>
    <name type="synonym">Quercus borealis</name>
    <dbReference type="NCBI Taxonomy" id="3512"/>
    <lineage>
        <taxon>Eukaryota</taxon>
        <taxon>Viridiplantae</taxon>
        <taxon>Streptophyta</taxon>
        <taxon>Embryophyta</taxon>
        <taxon>Tracheophyta</taxon>
        <taxon>Spermatophyta</taxon>
        <taxon>Magnoliopsida</taxon>
        <taxon>eudicotyledons</taxon>
        <taxon>Gunneridae</taxon>
        <taxon>Pentapetalae</taxon>
        <taxon>rosids</taxon>
        <taxon>fabids</taxon>
        <taxon>Fagales</taxon>
        <taxon>Fagaceae</taxon>
        <taxon>Quercus</taxon>
    </lineage>
</organism>
<evidence type="ECO:0000313" key="4">
    <source>
        <dbReference type="Proteomes" id="UP001324115"/>
    </source>
</evidence>
<protein>
    <recommendedName>
        <fullName evidence="2">DUF7722 domain-containing protein</fullName>
    </recommendedName>
</protein>
<name>A0AAN7ITI3_QUERU</name>
<dbReference type="Pfam" id="PF24847">
    <property type="entry name" value="DUF7722"/>
    <property type="match status" value="1"/>
</dbReference>
<dbReference type="Proteomes" id="UP001324115">
    <property type="component" value="Unassembled WGS sequence"/>
</dbReference>
<sequence>MESVSRTFQKIGNGGPNGLHTRERCEDFQMPLHYLTMLEGKLDCFLRDYGLPIIGDVDHKRMFAMGSFLWPH</sequence>
<feature type="region of interest" description="Disordered" evidence="1">
    <location>
        <begin position="1"/>
        <end position="22"/>
    </location>
</feature>
<feature type="domain" description="DUF7722" evidence="2">
    <location>
        <begin position="34"/>
        <end position="71"/>
    </location>
</feature>